<keyword evidence="4" id="KW-0786">Thiamine pyrophosphate</keyword>
<dbReference type="InterPro" id="IPR029061">
    <property type="entry name" value="THDP-binding"/>
</dbReference>
<dbReference type="EC" id="1.2.4.2" evidence="2"/>
<comment type="cofactor">
    <cofactor evidence="1">
        <name>thiamine diphosphate</name>
        <dbReference type="ChEBI" id="CHEBI:58937"/>
    </cofactor>
</comment>
<dbReference type="InterPro" id="IPR011603">
    <property type="entry name" value="2oxoglutarate_DH_E1"/>
</dbReference>
<gene>
    <name evidence="5" type="ORF">BsIDN1_37060</name>
</gene>
<name>A0A5S9MB01_BACIA</name>
<sequence length="97" mass="11490">MRNTYKRTISFEFDHVHDFEERNWLSKSIESGELFKKKPADKLVSVFKRLTEVEQFEQFLHKTFVGQKRFSIEGLDALVPVLDEIISESVTQGDFKY</sequence>
<dbReference type="SUPFAM" id="SSF52518">
    <property type="entry name" value="Thiamin diphosphate-binding fold (THDP-binding)"/>
    <property type="match status" value="1"/>
</dbReference>
<dbReference type="GO" id="GO:0004591">
    <property type="term" value="F:oxoglutarate dehydrogenase (succinyl-transferring) activity"/>
    <property type="evidence" value="ECO:0007669"/>
    <property type="project" value="UniProtKB-EC"/>
</dbReference>
<dbReference type="Gene3D" id="3.40.50.970">
    <property type="match status" value="1"/>
</dbReference>
<keyword evidence="3" id="KW-0560">Oxidoreductase</keyword>
<dbReference type="GO" id="GO:0045252">
    <property type="term" value="C:oxoglutarate dehydrogenase complex"/>
    <property type="evidence" value="ECO:0007669"/>
    <property type="project" value="TreeGrafter"/>
</dbReference>
<dbReference type="GO" id="GO:0005829">
    <property type="term" value="C:cytosol"/>
    <property type="evidence" value="ECO:0007669"/>
    <property type="project" value="TreeGrafter"/>
</dbReference>
<dbReference type="PANTHER" id="PTHR23152">
    <property type="entry name" value="2-OXOGLUTARATE DEHYDROGENASE"/>
    <property type="match status" value="1"/>
</dbReference>
<dbReference type="EMBL" id="AP021906">
    <property type="protein sequence ID" value="BBP90088.1"/>
    <property type="molecule type" value="Genomic_DNA"/>
</dbReference>
<dbReference type="GO" id="GO:0006099">
    <property type="term" value="P:tricarboxylic acid cycle"/>
    <property type="evidence" value="ECO:0007669"/>
    <property type="project" value="TreeGrafter"/>
</dbReference>
<proteinExistence type="predicted"/>
<protein>
    <recommendedName>
        <fullName evidence="2">oxoglutarate dehydrogenase (succinyl-transferring)</fullName>
        <ecNumber evidence="2">1.2.4.2</ecNumber>
    </recommendedName>
</protein>
<evidence type="ECO:0000256" key="4">
    <source>
        <dbReference type="ARBA" id="ARBA00023052"/>
    </source>
</evidence>
<accession>A0A5S9MB01</accession>
<dbReference type="Proteomes" id="UP000464658">
    <property type="component" value="Chromosome"/>
</dbReference>
<dbReference type="AlphaFoldDB" id="A0A5S9MB01"/>
<evidence type="ECO:0000256" key="2">
    <source>
        <dbReference type="ARBA" id="ARBA00012280"/>
    </source>
</evidence>
<reference evidence="5 6" key="1">
    <citation type="submission" date="2019-12" db="EMBL/GenBank/DDBJ databases">
        <title>Full genome sequence of a Bacillus safensis strain isolated from commercially available natto in Indonesia.</title>
        <authorList>
            <person name="Yoshida M."/>
            <person name="Uomi M."/>
            <person name="Waturangi D."/>
            <person name="Ekaputri J.J."/>
            <person name="Setiamarga D.H.E."/>
        </authorList>
    </citation>
    <scope>NUCLEOTIDE SEQUENCE [LARGE SCALE GENOMIC DNA]</scope>
    <source>
        <strain evidence="5 6">IDN1</strain>
    </source>
</reference>
<evidence type="ECO:0000256" key="3">
    <source>
        <dbReference type="ARBA" id="ARBA00023002"/>
    </source>
</evidence>
<evidence type="ECO:0000256" key="1">
    <source>
        <dbReference type="ARBA" id="ARBA00001964"/>
    </source>
</evidence>
<dbReference type="PANTHER" id="PTHR23152:SF4">
    <property type="entry name" value="2-OXOADIPATE DEHYDROGENASE COMPLEX COMPONENT E1"/>
    <property type="match status" value="1"/>
</dbReference>
<evidence type="ECO:0000313" key="6">
    <source>
        <dbReference type="Proteomes" id="UP000464658"/>
    </source>
</evidence>
<evidence type="ECO:0000313" key="5">
    <source>
        <dbReference type="EMBL" id="BBP90088.1"/>
    </source>
</evidence>
<dbReference type="GO" id="GO:0030976">
    <property type="term" value="F:thiamine pyrophosphate binding"/>
    <property type="evidence" value="ECO:0007669"/>
    <property type="project" value="InterPro"/>
</dbReference>
<organism evidence="5 6">
    <name type="scientific">Bacillus safensis</name>
    <dbReference type="NCBI Taxonomy" id="561879"/>
    <lineage>
        <taxon>Bacteria</taxon>
        <taxon>Bacillati</taxon>
        <taxon>Bacillota</taxon>
        <taxon>Bacilli</taxon>
        <taxon>Bacillales</taxon>
        <taxon>Bacillaceae</taxon>
        <taxon>Bacillus</taxon>
    </lineage>
</organism>